<keyword evidence="6" id="KW-0862">Zinc</keyword>
<gene>
    <name evidence="10" type="ORF">SAMN04488519_101362</name>
</gene>
<keyword evidence="7" id="KW-0482">Metalloprotease</keyword>
<evidence type="ECO:0000313" key="11">
    <source>
        <dbReference type="Proteomes" id="UP000199564"/>
    </source>
</evidence>
<evidence type="ECO:0000259" key="9">
    <source>
        <dbReference type="Pfam" id="PF05572"/>
    </source>
</evidence>
<feature type="domain" description="Peptidase M43 pregnancy-associated plasma-A" evidence="9">
    <location>
        <begin position="330"/>
        <end position="464"/>
    </location>
</feature>
<accession>A0A1I5B2J5</accession>
<evidence type="ECO:0000256" key="3">
    <source>
        <dbReference type="ARBA" id="ARBA00022723"/>
    </source>
</evidence>
<dbReference type="PANTHER" id="PTHR47466:SF1">
    <property type="entry name" value="METALLOPROTEASE MEP1 (AFU_ORTHOLOGUE AFUA_1G07730)-RELATED"/>
    <property type="match status" value="1"/>
</dbReference>
<keyword evidence="4" id="KW-0732">Signal</keyword>
<keyword evidence="3" id="KW-0479">Metal-binding</keyword>
<dbReference type="GO" id="GO:0046872">
    <property type="term" value="F:metal ion binding"/>
    <property type="evidence" value="ECO:0007669"/>
    <property type="project" value="UniProtKB-KW"/>
</dbReference>
<comment type="similarity">
    <text evidence="1">Belongs to the peptidase M43B family.</text>
</comment>
<organism evidence="10 11">
    <name type="scientific">Algoriphagus ornithinivorans</name>
    <dbReference type="NCBI Taxonomy" id="226506"/>
    <lineage>
        <taxon>Bacteria</taxon>
        <taxon>Pseudomonadati</taxon>
        <taxon>Bacteroidota</taxon>
        <taxon>Cytophagia</taxon>
        <taxon>Cytophagales</taxon>
        <taxon>Cyclobacteriaceae</taxon>
        <taxon>Algoriphagus</taxon>
    </lineage>
</organism>
<keyword evidence="8" id="KW-1015">Disulfide bond</keyword>
<dbReference type="Pfam" id="PF05572">
    <property type="entry name" value="Peptidase_M43"/>
    <property type="match status" value="1"/>
</dbReference>
<evidence type="ECO:0000256" key="7">
    <source>
        <dbReference type="ARBA" id="ARBA00023049"/>
    </source>
</evidence>
<dbReference type="InterPro" id="IPR008754">
    <property type="entry name" value="Peptidase_M43"/>
</dbReference>
<keyword evidence="5" id="KW-0378">Hydrolase</keyword>
<name>A0A1I5B2J5_9BACT</name>
<evidence type="ECO:0000256" key="5">
    <source>
        <dbReference type="ARBA" id="ARBA00022801"/>
    </source>
</evidence>
<evidence type="ECO:0000256" key="6">
    <source>
        <dbReference type="ARBA" id="ARBA00022833"/>
    </source>
</evidence>
<dbReference type="Proteomes" id="UP000199564">
    <property type="component" value="Unassembled WGS sequence"/>
</dbReference>
<protein>
    <submittedName>
        <fullName evidence="10">Pregnancy-associated plasma protein-A</fullName>
    </submittedName>
</protein>
<dbReference type="RefSeq" id="WP_091649446.1">
    <property type="nucleotide sequence ID" value="NZ_FOVW01000001.1"/>
</dbReference>
<dbReference type="EMBL" id="FOVW01000001">
    <property type="protein sequence ID" value="SFN68934.1"/>
    <property type="molecule type" value="Genomic_DNA"/>
</dbReference>
<dbReference type="InterPro" id="IPR024079">
    <property type="entry name" value="MetalloPept_cat_dom_sf"/>
</dbReference>
<sequence>MIRQLDFFFYFRKIQKIIFGVFISLGLLFLNSCGEKEDPLPEGFDFVTDFELIPYDSVFVIWQGTHELNLTPKFFGAFGDEITLEFNPSIQYFIDGKKSSNPPRIPLHQEKEFELYGKIGRIKSKTLKIRVIDVDPKTYVSKFKASMADSTKAPYAISGRSFVDFNASIYDYRGKEFPENEKPDYKFFFDGKVLESLHRVPVLRSGEIPFWVEIGDKKSEVEILFSRELPDLSRKYSLPIIFHIIHSGQEKGTTENPSQEKIIELLHETNEWLQGRKSSQLRKGHNQVDPNLEFFPALIGPDGFPLPEPGINRVFSEKNSYLYGDEKTYKYLFDNMWDPNNYVNVFVMNVDGAGGFAFYPPLSDEKLSRFYGFVITKRLNTFTMIHEAGHFLGLPHPFSVGKYCLNGDGFMDTDSYNDDTKKTKSLFKTNCDGEYFYPTNVMDYFPSVHNSFTLDQVNKMRSTIDIGYFLPTNVNPNGRSQSKPWVRGVFDPGVKPIE</sequence>
<dbReference type="GO" id="GO:0006508">
    <property type="term" value="P:proteolysis"/>
    <property type="evidence" value="ECO:0007669"/>
    <property type="project" value="UniProtKB-KW"/>
</dbReference>
<keyword evidence="2" id="KW-0645">Protease</keyword>
<dbReference type="GO" id="GO:0008237">
    <property type="term" value="F:metallopeptidase activity"/>
    <property type="evidence" value="ECO:0007669"/>
    <property type="project" value="UniProtKB-KW"/>
</dbReference>
<evidence type="ECO:0000256" key="8">
    <source>
        <dbReference type="ARBA" id="ARBA00023157"/>
    </source>
</evidence>
<dbReference type="SUPFAM" id="SSF55486">
    <property type="entry name" value="Metalloproteases ('zincins'), catalytic domain"/>
    <property type="match status" value="1"/>
</dbReference>
<proteinExistence type="inferred from homology"/>
<reference evidence="11" key="1">
    <citation type="submission" date="2016-10" db="EMBL/GenBank/DDBJ databases">
        <authorList>
            <person name="Varghese N."/>
            <person name="Submissions S."/>
        </authorList>
    </citation>
    <scope>NUCLEOTIDE SEQUENCE [LARGE SCALE GENOMIC DNA]</scope>
    <source>
        <strain evidence="11">DSM 15282</strain>
    </source>
</reference>
<evidence type="ECO:0000256" key="4">
    <source>
        <dbReference type="ARBA" id="ARBA00022729"/>
    </source>
</evidence>
<dbReference type="AlphaFoldDB" id="A0A1I5B2J5"/>
<dbReference type="Gene3D" id="3.40.390.10">
    <property type="entry name" value="Collagenase (Catalytic Domain)"/>
    <property type="match status" value="1"/>
</dbReference>
<dbReference type="STRING" id="226506.SAMN04488519_101362"/>
<evidence type="ECO:0000313" key="10">
    <source>
        <dbReference type="EMBL" id="SFN68934.1"/>
    </source>
</evidence>
<dbReference type="PANTHER" id="PTHR47466">
    <property type="match status" value="1"/>
</dbReference>
<evidence type="ECO:0000256" key="2">
    <source>
        <dbReference type="ARBA" id="ARBA00022670"/>
    </source>
</evidence>
<evidence type="ECO:0000256" key="1">
    <source>
        <dbReference type="ARBA" id="ARBA00008721"/>
    </source>
</evidence>
<keyword evidence="11" id="KW-1185">Reference proteome</keyword>